<evidence type="ECO:0000313" key="1">
    <source>
        <dbReference type="EMBL" id="KAI8580895.1"/>
    </source>
</evidence>
<keyword evidence="2" id="KW-1185">Reference proteome</keyword>
<organism evidence="1 2">
    <name type="scientific">Umbelopsis ramanniana AG</name>
    <dbReference type="NCBI Taxonomy" id="1314678"/>
    <lineage>
        <taxon>Eukaryota</taxon>
        <taxon>Fungi</taxon>
        <taxon>Fungi incertae sedis</taxon>
        <taxon>Mucoromycota</taxon>
        <taxon>Mucoromycotina</taxon>
        <taxon>Umbelopsidomycetes</taxon>
        <taxon>Umbelopsidales</taxon>
        <taxon>Umbelopsidaceae</taxon>
        <taxon>Umbelopsis</taxon>
    </lineage>
</organism>
<dbReference type="Proteomes" id="UP001206595">
    <property type="component" value="Unassembled WGS sequence"/>
</dbReference>
<dbReference type="EMBL" id="MU620909">
    <property type="protein sequence ID" value="KAI8580895.1"/>
    <property type="molecule type" value="Genomic_DNA"/>
</dbReference>
<dbReference type="RefSeq" id="XP_051445899.1">
    <property type="nucleotide sequence ID" value="XM_051588032.1"/>
</dbReference>
<reference evidence="1" key="1">
    <citation type="submission" date="2021-06" db="EMBL/GenBank/DDBJ databases">
        <authorList>
            <consortium name="DOE Joint Genome Institute"/>
            <person name="Mondo S.J."/>
            <person name="Amses K.R."/>
            <person name="Simmons D.R."/>
            <person name="Longcore J.E."/>
            <person name="Seto K."/>
            <person name="Alves G.H."/>
            <person name="Bonds A.E."/>
            <person name="Quandt C.A."/>
            <person name="Davis W.J."/>
            <person name="Chang Y."/>
            <person name="Letcher P.M."/>
            <person name="Powell M.J."/>
            <person name="Kuo A."/>
            <person name="Labutti K."/>
            <person name="Pangilinan J."/>
            <person name="Andreopoulos W."/>
            <person name="Tritt A."/>
            <person name="Riley R."/>
            <person name="Hundley H."/>
            <person name="Johnson J."/>
            <person name="Lipzen A."/>
            <person name="Barry K."/>
            <person name="Berbee M.L."/>
            <person name="Buchler N.E."/>
            <person name="Grigoriev I.V."/>
            <person name="Spatafora J.W."/>
            <person name="Stajich J.E."/>
            <person name="James T.Y."/>
        </authorList>
    </citation>
    <scope>NUCLEOTIDE SEQUENCE</scope>
    <source>
        <strain evidence="1">AG</strain>
    </source>
</reference>
<proteinExistence type="predicted"/>
<sequence length="96" mass="10964">MTCVCRAEFCYRCGNPWTHENYTGCIAKCQSWSNAKLAEERKKNMPALPGLESVAKSKIKDGKANALRRSKTITREIEANRARNVVGGRIREMFRR</sequence>
<name>A0AAD5EDB9_UMBRA</name>
<accession>A0AAD5EDB9</accession>
<gene>
    <name evidence="1" type="ORF">K450DRAFT_235106</name>
</gene>
<protein>
    <submittedName>
        <fullName evidence="1">Uncharacterized protein</fullName>
    </submittedName>
</protein>
<reference evidence="1" key="2">
    <citation type="journal article" date="2022" name="Proc. Natl. Acad. Sci. U.S.A.">
        <title>Diploid-dominant life cycles characterize the early evolution of Fungi.</title>
        <authorList>
            <person name="Amses K.R."/>
            <person name="Simmons D.R."/>
            <person name="Longcore J.E."/>
            <person name="Mondo S.J."/>
            <person name="Seto K."/>
            <person name="Jeronimo G.H."/>
            <person name="Bonds A.E."/>
            <person name="Quandt C.A."/>
            <person name="Davis W.J."/>
            <person name="Chang Y."/>
            <person name="Federici B.A."/>
            <person name="Kuo A."/>
            <person name="LaButti K."/>
            <person name="Pangilinan J."/>
            <person name="Andreopoulos W."/>
            <person name="Tritt A."/>
            <person name="Riley R."/>
            <person name="Hundley H."/>
            <person name="Johnson J."/>
            <person name="Lipzen A."/>
            <person name="Barry K."/>
            <person name="Lang B.F."/>
            <person name="Cuomo C.A."/>
            <person name="Buchler N.E."/>
            <person name="Grigoriev I.V."/>
            <person name="Spatafora J.W."/>
            <person name="Stajich J.E."/>
            <person name="James T.Y."/>
        </authorList>
    </citation>
    <scope>NUCLEOTIDE SEQUENCE</scope>
    <source>
        <strain evidence="1">AG</strain>
    </source>
</reference>
<dbReference type="AlphaFoldDB" id="A0AAD5EDB9"/>
<dbReference type="GeneID" id="75913377"/>
<dbReference type="Gene3D" id="1.20.120.1750">
    <property type="match status" value="1"/>
</dbReference>
<evidence type="ECO:0000313" key="2">
    <source>
        <dbReference type="Proteomes" id="UP001206595"/>
    </source>
</evidence>
<comment type="caution">
    <text evidence="1">The sequence shown here is derived from an EMBL/GenBank/DDBJ whole genome shotgun (WGS) entry which is preliminary data.</text>
</comment>